<name>A0ACB6QEM8_9PLEO</name>
<reference evidence="1" key="1">
    <citation type="journal article" date="2020" name="Stud. Mycol.">
        <title>101 Dothideomycetes genomes: a test case for predicting lifestyles and emergence of pathogens.</title>
        <authorList>
            <person name="Haridas S."/>
            <person name="Albert R."/>
            <person name="Binder M."/>
            <person name="Bloem J."/>
            <person name="Labutti K."/>
            <person name="Salamov A."/>
            <person name="Andreopoulos B."/>
            <person name="Baker S."/>
            <person name="Barry K."/>
            <person name="Bills G."/>
            <person name="Bluhm B."/>
            <person name="Cannon C."/>
            <person name="Castanera R."/>
            <person name="Culley D."/>
            <person name="Daum C."/>
            <person name="Ezra D."/>
            <person name="Gonzalez J."/>
            <person name="Henrissat B."/>
            <person name="Kuo A."/>
            <person name="Liang C."/>
            <person name="Lipzen A."/>
            <person name="Lutzoni F."/>
            <person name="Magnuson J."/>
            <person name="Mondo S."/>
            <person name="Nolan M."/>
            <person name="Ohm R."/>
            <person name="Pangilinan J."/>
            <person name="Park H.-J."/>
            <person name="Ramirez L."/>
            <person name="Alfaro M."/>
            <person name="Sun H."/>
            <person name="Tritt A."/>
            <person name="Yoshinaga Y."/>
            <person name="Zwiers L.-H."/>
            <person name="Turgeon B."/>
            <person name="Goodwin S."/>
            <person name="Spatafora J."/>
            <person name="Crous P."/>
            <person name="Grigoriev I."/>
        </authorList>
    </citation>
    <scope>NUCLEOTIDE SEQUENCE</scope>
    <source>
        <strain evidence="1">ATCC 200398</strain>
    </source>
</reference>
<sequence length="234" mass="26148">MDIKLVPATVTSVNEMCECGRRAFANDGLDNAVFPPRLRNPTNEEEIYKFRMERIGKRVQSPNWHYVLATTVPVDGHAQIVGYAGWVAPALGNESKHKQGNDLAKDQVEEQSQVAEAENFPNGMDIDAFNFAMETVEKAKKETLGEDEQKVWYLMSLAVDPEFAGRGIASSLVKWGLAKADRDGLPAYLESTPAAVGMYKRLGFEELRGLHVIKDNESYFLTVMKWMPDVGTDM</sequence>
<evidence type="ECO:0000313" key="1">
    <source>
        <dbReference type="EMBL" id="KAF2464817.1"/>
    </source>
</evidence>
<organism evidence="1 2">
    <name type="scientific">Lindgomyces ingoldianus</name>
    <dbReference type="NCBI Taxonomy" id="673940"/>
    <lineage>
        <taxon>Eukaryota</taxon>
        <taxon>Fungi</taxon>
        <taxon>Dikarya</taxon>
        <taxon>Ascomycota</taxon>
        <taxon>Pezizomycotina</taxon>
        <taxon>Dothideomycetes</taxon>
        <taxon>Pleosporomycetidae</taxon>
        <taxon>Pleosporales</taxon>
        <taxon>Lindgomycetaceae</taxon>
        <taxon>Lindgomyces</taxon>
    </lineage>
</organism>
<evidence type="ECO:0000313" key="2">
    <source>
        <dbReference type="Proteomes" id="UP000799755"/>
    </source>
</evidence>
<dbReference type="EMBL" id="MU003533">
    <property type="protein sequence ID" value="KAF2464817.1"/>
    <property type="molecule type" value="Genomic_DNA"/>
</dbReference>
<protein>
    <submittedName>
        <fullName evidence="1">Acyl-CoA N-acyltransferase</fullName>
    </submittedName>
</protein>
<gene>
    <name evidence="1" type="ORF">BDR25DRAFT_346398</name>
</gene>
<keyword evidence="2" id="KW-1185">Reference proteome</keyword>
<dbReference type="Proteomes" id="UP000799755">
    <property type="component" value="Unassembled WGS sequence"/>
</dbReference>
<comment type="caution">
    <text evidence="1">The sequence shown here is derived from an EMBL/GenBank/DDBJ whole genome shotgun (WGS) entry which is preliminary data.</text>
</comment>
<accession>A0ACB6QEM8</accession>
<proteinExistence type="predicted"/>